<dbReference type="AlphaFoldDB" id="A0A835YRM4"/>
<name>A0A835YRM4_9STRA</name>
<sequence length="201" mass="20818">MSGKDVNALQQLIGGFLGQPPADAAAPAAASAINSGAKAGEASEAGAAATAASGAAAGASPASAHRGAESAESHERCLRGRRIGSGTQERELGQGIRKGEQREATAAARQGRRPLLEAWCERWQESTVIQVAAGAWTLRVANEMRPAQRVRDGSRCTILVLICQMREGASGLVSDLCVCSVTCCTFHQQQLRVKVSQSGPP</sequence>
<feature type="compositionally biased region" description="Basic and acidic residues" evidence="1">
    <location>
        <begin position="66"/>
        <end position="78"/>
    </location>
</feature>
<dbReference type="EMBL" id="JAFCMP010000401">
    <property type="protein sequence ID" value="KAG5180317.1"/>
    <property type="molecule type" value="Genomic_DNA"/>
</dbReference>
<reference evidence="2" key="1">
    <citation type="submission" date="2021-02" db="EMBL/GenBank/DDBJ databases">
        <title>First Annotated Genome of the Yellow-green Alga Tribonema minus.</title>
        <authorList>
            <person name="Mahan K.M."/>
        </authorList>
    </citation>
    <scope>NUCLEOTIDE SEQUENCE</scope>
    <source>
        <strain evidence="2">UTEX B ZZ1240</strain>
    </source>
</reference>
<organism evidence="2 3">
    <name type="scientific">Tribonema minus</name>
    <dbReference type="NCBI Taxonomy" id="303371"/>
    <lineage>
        <taxon>Eukaryota</taxon>
        <taxon>Sar</taxon>
        <taxon>Stramenopiles</taxon>
        <taxon>Ochrophyta</taxon>
        <taxon>PX clade</taxon>
        <taxon>Xanthophyceae</taxon>
        <taxon>Tribonematales</taxon>
        <taxon>Tribonemataceae</taxon>
        <taxon>Tribonema</taxon>
    </lineage>
</organism>
<feature type="region of interest" description="Disordered" evidence="1">
    <location>
        <begin position="60"/>
        <end position="103"/>
    </location>
</feature>
<evidence type="ECO:0000313" key="2">
    <source>
        <dbReference type="EMBL" id="KAG5180317.1"/>
    </source>
</evidence>
<feature type="compositionally biased region" description="Basic and acidic residues" evidence="1">
    <location>
        <begin position="88"/>
        <end position="103"/>
    </location>
</feature>
<keyword evidence="3" id="KW-1185">Reference proteome</keyword>
<protein>
    <submittedName>
        <fullName evidence="2">Uncharacterized protein</fullName>
    </submittedName>
</protein>
<evidence type="ECO:0000313" key="3">
    <source>
        <dbReference type="Proteomes" id="UP000664859"/>
    </source>
</evidence>
<dbReference type="Proteomes" id="UP000664859">
    <property type="component" value="Unassembled WGS sequence"/>
</dbReference>
<accession>A0A835YRM4</accession>
<evidence type="ECO:0000256" key="1">
    <source>
        <dbReference type="SAM" id="MobiDB-lite"/>
    </source>
</evidence>
<comment type="caution">
    <text evidence="2">The sequence shown here is derived from an EMBL/GenBank/DDBJ whole genome shotgun (WGS) entry which is preliminary data.</text>
</comment>
<proteinExistence type="predicted"/>
<gene>
    <name evidence="2" type="ORF">JKP88DRAFT_349631</name>
</gene>